<evidence type="ECO:0000313" key="1">
    <source>
        <dbReference type="EMBL" id="MBD3919699.1"/>
    </source>
</evidence>
<sequence>MAVVKVYEDQILIPATIIICEHIRTHERFYRNRFQDPRFTSWLNEQLVERFQRIYQNEAQAAFAAGGTVGYMGRWLLNGLPGTSFESAQQLCRLAMLSLSEGQMWKKPAQEALSV</sequence>
<gene>
    <name evidence="1" type="ORF">H8B09_13120</name>
</gene>
<dbReference type="EMBL" id="JACXZA010000003">
    <property type="protein sequence ID" value="MBD3919699.1"/>
    <property type="molecule type" value="Genomic_DNA"/>
</dbReference>
<dbReference type="RefSeq" id="WP_191203995.1">
    <property type="nucleotide sequence ID" value="NZ_JACXZA010000003.1"/>
</dbReference>
<dbReference type="Proteomes" id="UP000609346">
    <property type="component" value="Unassembled WGS sequence"/>
</dbReference>
<comment type="caution">
    <text evidence="1">The sequence shown here is derived from an EMBL/GenBank/DDBJ whole genome shotgun (WGS) entry which is preliminary data.</text>
</comment>
<organism evidence="1 2">
    <name type="scientific">Paenibacillus terricola</name>
    <dbReference type="NCBI Taxonomy" id="2763503"/>
    <lineage>
        <taxon>Bacteria</taxon>
        <taxon>Bacillati</taxon>
        <taxon>Bacillota</taxon>
        <taxon>Bacilli</taxon>
        <taxon>Bacillales</taxon>
        <taxon>Paenibacillaceae</taxon>
        <taxon>Paenibacillus</taxon>
    </lineage>
</organism>
<name>A0ABR8MZS8_9BACL</name>
<evidence type="ECO:0000313" key="2">
    <source>
        <dbReference type="Proteomes" id="UP000609346"/>
    </source>
</evidence>
<keyword evidence="2" id="KW-1185">Reference proteome</keyword>
<protein>
    <submittedName>
        <fullName evidence="1">TetR family transcriptional regulator C-terminal domain-containing protein</fullName>
    </submittedName>
</protein>
<reference evidence="1 2" key="1">
    <citation type="submission" date="2020-09" db="EMBL/GenBank/DDBJ databases">
        <title>Paenibacillus sp. strain PR3 16S rRNA gene Genome sequencing and assembly.</title>
        <authorList>
            <person name="Kim J."/>
        </authorList>
    </citation>
    <scope>NUCLEOTIDE SEQUENCE [LARGE SCALE GENOMIC DNA]</scope>
    <source>
        <strain evidence="1 2">PR3</strain>
    </source>
</reference>
<proteinExistence type="predicted"/>
<accession>A0ABR8MZS8</accession>